<protein>
    <submittedName>
        <fullName evidence="1">Mechanosensitive ion channel protein MscS</fullName>
    </submittedName>
</protein>
<name>A0AC60W7F9_9ARCH</name>
<organism evidence="1 2">
    <name type="scientific">Candidatus Nitrosomaritimum aestuariumsis</name>
    <dbReference type="NCBI Taxonomy" id="3342354"/>
    <lineage>
        <taxon>Archaea</taxon>
        <taxon>Nitrososphaerota</taxon>
        <taxon>Nitrososphaeria</taxon>
        <taxon>Nitrosopumilales</taxon>
        <taxon>Nitrosopumilaceae</taxon>
        <taxon>Candidatus Nitrosomaritimum</taxon>
    </lineage>
</organism>
<proteinExistence type="predicted"/>
<feature type="non-terminal residue" evidence="1">
    <location>
        <position position="1"/>
    </location>
</feature>
<accession>A0AC60W7F9</accession>
<evidence type="ECO:0000313" key="2">
    <source>
        <dbReference type="Proteomes" id="UP000591542"/>
    </source>
</evidence>
<sequence length="90" mass="10787">FTDFNDSSLDFSMWVYVRDYGAQFKTKTDLRMIMYEEFKRYDIRIPWPIRTIYQGDEKRENEEIGQKDADRNQVIDKYGLGDIGRGEGED</sequence>
<dbReference type="EMBL" id="JACEMX010000030">
    <property type="protein sequence ID" value="MBA4462776.1"/>
    <property type="molecule type" value="Genomic_DNA"/>
</dbReference>
<reference evidence="1 2" key="1">
    <citation type="journal article" date="2020" name="Appl. Environ. Microbiol.">
        <title>Genomic Characteristics of a Novel Species of Ammonia-Oxidizing Archaea from the Jiulong River Estuary.</title>
        <authorList>
            <person name="Zou D."/>
            <person name="Wan R."/>
            <person name="Han L."/>
            <person name="Xu M.N."/>
            <person name="Liu Y."/>
            <person name="Liu H."/>
            <person name="Kao S.J."/>
            <person name="Li M."/>
        </authorList>
    </citation>
    <scope>NUCLEOTIDE SEQUENCE [LARGE SCALE GENOMIC DNA]</scope>
    <source>
        <strain evidence="1">S2bin1</strain>
    </source>
</reference>
<comment type="caution">
    <text evidence="1">The sequence shown here is derived from an EMBL/GenBank/DDBJ whole genome shotgun (WGS) entry which is preliminary data.</text>
</comment>
<evidence type="ECO:0000313" key="1">
    <source>
        <dbReference type="EMBL" id="MBA4462776.1"/>
    </source>
</evidence>
<dbReference type="Proteomes" id="UP000591542">
    <property type="component" value="Unassembled WGS sequence"/>
</dbReference>
<gene>
    <name evidence="1" type="ORF">H2B01_01145</name>
</gene>